<evidence type="ECO:0000256" key="1">
    <source>
        <dbReference type="ARBA" id="ARBA00006607"/>
    </source>
</evidence>
<dbReference type="InterPro" id="IPR001844">
    <property type="entry name" value="Cpn60/GroEL"/>
</dbReference>
<dbReference type="PANTHER" id="PTHR45633">
    <property type="entry name" value="60 KDA HEAT SHOCK PROTEIN, MITOCHONDRIAL"/>
    <property type="match status" value="1"/>
</dbReference>
<dbReference type="Proteomes" id="UP000886523">
    <property type="component" value="Unassembled WGS sequence"/>
</dbReference>
<comment type="caution">
    <text evidence="3">The sequence shown here is derived from an EMBL/GenBank/DDBJ whole genome shotgun (WGS) entry which is preliminary data.</text>
</comment>
<organism evidence="3 4">
    <name type="scientific">Hydnum rufescens UP504</name>
    <dbReference type="NCBI Taxonomy" id="1448309"/>
    <lineage>
        <taxon>Eukaryota</taxon>
        <taxon>Fungi</taxon>
        <taxon>Dikarya</taxon>
        <taxon>Basidiomycota</taxon>
        <taxon>Agaricomycotina</taxon>
        <taxon>Agaricomycetes</taxon>
        <taxon>Cantharellales</taxon>
        <taxon>Hydnaceae</taxon>
        <taxon>Hydnum</taxon>
    </lineage>
</organism>
<evidence type="ECO:0000256" key="2">
    <source>
        <dbReference type="ARBA" id="ARBA00023186"/>
    </source>
</evidence>
<dbReference type="EMBL" id="MU128924">
    <property type="protein sequence ID" value="KAF9518515.1"/>
    <property type="molecule type" value="Genomic_DNA"/>
</dbReference>
<evidence type="ECO:0000313" key="4">
    <source>
        <dbReference type="Proteomes" id="UP000886523"/>
    </source>
</evidence>
<dbReference type="InterPro" id="IPR027410">
    <property type="entry name" value="TCP-1-like_intermed_sf"/>
</dbReference>
<keyword evidence="2" id="KW-0143">Chaperone</keyword>
<dbReference type="Gene3D" id="3.50.7.10">
    <property type="entry name" value="GroEL"/>
    <property type="match status" value="1"/>
</dbReference>
<reference evidence="3" key="1">
    <citation type="journal article" date="2020" name="Nat. Commun.">
        <title>Large-scale genome sequencing of mycorrhizal fungi provides insights into the early evolution of symbiotic traits.</title>
        <authorList>
            <person name="Miyauchi S."/>
            <person name="Kiss E."/>
            <person name="Kuo A."/>
            <person name="Drula E."/>
            <person name="Kohler A."/>
            <person name="Sanchez-Garcia M."/>
            <person name="Morin E."/>
            <person name="Andreopoulos B."/>
            <person name="Barry K.W."/>
            <person name="Bonito G."/>
            <person name="Buee M."/>
            <person name="Carver A."/>
            <person name="Chen C."/>
            <person name="Cichocki N."/>
            <person name="Clum A."/>
            <person name="Culley D."/>
            <person name="Crous P.W."/>
            <person name="Fauchery L."/>
            <person name="Girlanda M."/>
            <person name="Hayes R.D."/>
            <person name="Keri Z."/>
            <person name="LaButti K."/>
            <person name="Lipzen A."/>
            <person name="Lombard V."/>
            <person name="Magnuson J."/>
            <person name="Maillard F."/>
            <person name="Murat C."/>
            <person name="Nolan M."/>
            <person name="Ohm R.A."/>
            <person name="Pangilinan J."/>
            <person name="Pereira M.F."/>
            <person name="Perotto S."/>
            <person name="Peter M."/>
            <person name="Pfister S."/>
            <person name="Riley R."/>
            <person name="Sitrit Y."/>
            <person name="Stielow J.B."/>
            <person name="Szollosi G."/>
            <person name="Zifcakova L."/>
            <person name="Stursova M."/>
            <person name="Spatafora J.W."/>
            <person name="Tedersoo L."/>
            <person name="Vaario L.M."/>
            <person name="Yamada A."/>
            <person name="Yan M."/>
            <person name="Wang P."/>
            <person name="Xu J."/>
            <person name="Bruns T."/>
            <person name="Baldrian P."/>
            <person name="Vilgalys R."/>
            <person name="Dunand C."/>
            <person name="Henrissat B."/>
            <person name="Grigoriev I.V."/>
            <person name="Hibbett D."/>
            <person name="Nagy L.G."/>
            <person name="Martin F.M."/>
        </authorList>
    </citation>
    <scope>NUCLEOTIDE SEQUENCE</scope>
    <source>
        <strain evidence="3">UP504</strain>
    </source>
</reference>
<evidence type="ECO:0000313" key="3">
    <source>
        <dbReference type="EMBL" id="KAF9518515.1"/>
    </source>
</evidence>
<protein>
    <submittedName>
        <fullName evidence="3">Uncharacterized protein</fullName>
    </submittedName>
</protein>
<dbReference type="SUPFAM" id="SSF52029">
    <property type="entry name" value="GroEL apical domain-like"/>
    <property type="match status" value="1"/>
</dbReference>
<accession>A0A9P6E1H4</accession>
<keyword evidence="4" id="KW-1185">Reference proteome</keyword>
<dbReference type="GO" id="GO:0042026">
    <property type="term" value="P:protein refolding"/>
    <property type="evidence" value="ECO:0007669"/>
    <property type="project" value="InterPro"/>
</dbReference>
<dbReference type="AlphaFoldDB" id="A0A9P6E1H4"/>
<sequence>MNQREKDVWSRGIDETYPSTVLHPHRVRCPGMSPVEECTLRQPSCLGPAVDGTPGLVGRNSNHSCRDAHETVEPLADRFSLHTHPDPSSSSRSGAVDGRILNVSLLFTCYTSVVEGATKQRRIQAHRPENLTHYIEGLDFEWELIEFVNLAMKGGRSRPSAKGGPKKCLRSQGDRFLWDPLAAEFPGENGILLHEVVEDRRVATRGGAAVWVCWFDDADSGSGSKIHSKDLVSTAHSYTEKRTFAWSRNSELAPDGISVDQIISWISRRSDLCGDWGGTERSVPNSAHAIEMHIRRASMSLSDVKNSSPLKLQPTRVRARARFSRKSDCGCLISNEVVSNNPLPEALAAYILTKLRGELNISAIKAPGGTVFSDNLDITLDKATHDLLRPTGSIAITKEDTIFLNGDGGEDAIAARCEQIRSLLNDPTTSGFDKTKLQERLAKLSGGVAVIKVGGSSEVEIGEKDGYDDALNATRVAVEEGIVPCGGVVLLKRYHAAEDDIVNMFEAGIIDPLKVVAMVSQMLAVWPVS</sequence>
<dbReference type="Gene3D" id="3.30.260.10">
    <property type="entry name" value="TCP-1-like chaperonin intermediate domain"/>
    <property type="match status" value="1"/>
</dbReference>
<name>A0A9P6E1H4_9AGAM</name>
<proteinExistence type="inferred from homology"/>
<comment type="similarity">
    <text evidence="1">Belongs to the chaperonin (HSP60) family.</text>
</comment>
<dbReference type="OrthoDB" id="1733909at2759"/>
<dbReference type="InterPro" id="IPR027409">
    <property type="entry name" value="GroEL-like_apical_dom_sf"/>
</dbReference>
<gene>
    <name evidence="3" type="ORF">BS47DRAFT_1482567</name>
</gene>
<dbReference type="GO" id="GO:0140662">
    <property type="term" value="F:ATP-dependent protein folding chaperone"/>
    <property type="evidence" value="ECO:0007669"/>
    <property type="project" value="InterPro"/>
</dbReference>